<dbReference type="PATRIC" id="fig|420890.5.peg.1819"/>
<proteinExistence type="predicted"/>
<reference evidence="1 2" key="1">
    <citation type="journal article" date="2011" name="PLoS ONE">
        <title>Complete genome sequence and comparative analysis of the fish pathogen Lactococcus garvieae.</title>
        <authorList>
            <person name="Morita H."/>
            <person name="Toh H."/>
            <person name="Oshima K."/>
            <person name="Yoshizaki M."/>
            <person name="Kawanishi M."/>
            <person name="Nakaya K."/>
            <person name="Suzuki T."/>
            <person name="Miyauchi E."/>
            <person name="Ishii Y."/>
            <person name="Tanabe S."/>
            <person name="Murakami M."/>
            <person name="Hattori M."/>
        </authorList>
    </citation>
    <scope>NUCLEOTIDE SEQUENCE [LARGE SCALE GENOMIC DNA]</scope>
    <source>
        <strain evidence="1 2">Lg2</strain>
    </source>
</reference>
<dbReference type="AlphaFoldDB" id="F9VG55"/>
<dbReference type="Proteomes" id="UP000008520">
    <property type="component" value="Chromosome"/>
</dbReference>
<protein>
    <submittedName>
        <fullName evidence="1">Uncharacterized protein</fullName>
    </submittedName>
</protein>
<evidence type="ECO:0000313" key="2">
    <source>
        <dbReference type="Proteomes" id="UP000008520"/>
    </source>
</evidence>
<evidence type="ECO:0000313" key="1">
    <source>
        <dbReference type="EMBL" id="BAK61306.1"/>
    </source>
</evidence>
<gene>
    <name evidence="1" type="ordered locus">LCGL_1846</name>
</gene>
<accession>F9VG55</accession>
<dbReference type="KEGG" id="lgv:LCGL_1846"/>
<dbReference type="STRING" id="420890.LCGL_1846"/>
<sequence>MGYDGGRVSGEENLYLSDEPIIIRKFSDADYVLPVSPKLCIGAVKIKLNGNMIQIDSKVYNLINEEVKEVNYSSVQNATNIVIVQKKEDLENVKKLMDKI</sequence>
<name>F9VG55_LACGL</name>
<dbReference type="EMBL" id="AP009333">
    <property type="protein sequence ID" value="BAK61306.1"/>
    <property type="molecule type" value="Genomic_DNA"/>
</dbReference>
<keyword evidence="2" id="KW-1185">Reference proteome</keyword>
<organism evidence="1 2">
    <name type="scientific">Lactococcus garvieae (strain Lg2)</name>
    <name type="common">Enterococcus seriolicida</name>
    <dbReference type="NCBI Taxonomy" id="420890"/>
    <lineage>
        <taxon>Bacteria</taxon>
        <taxon>Bacillati</taxon>
        <taxon>Bacillota</taxon>
        <taxon>Bacilli</taxon>
        <taxon>Lactobacillales</taxon>
        <taxon>Streptococcaceae</taxon>
        <taxon>Lactococcus</taxon>
    </lineage>
</organism>
<dbReference type="HOGENOM" id="CLU_2302280_0_0_9"/>